<proteinExistence type="predicted"/>
<dbReference type="RefSeq" id="WP_160497146.1">
    <property type="nucleotide sequence ID" value="NZ_WUBI01000001.1"/>
</dbReference>
<sequence length="168" mass="18827">MNHFRKALMAGALSCILTAGGFSFAHTAGAAAETSVSTPAEVTPPAEKDQQDESRHKRHGHHGRKFVLFKDAATLLDMTEQDLKKEWKTGKSLQQIAKEKKNWDADVFVQKLTTVQSAKIDNAVKAGKMTQQQADQLKKKLPESLKRFTQHTYHPRQDRRLPAAHSEI</sequence>
<feature type="region of interest" description="Disordered" evidence="1">
    <location>
        <begin position="148"/>
        <end position="168"/>
    </location>
</feature>
<keyword evidence="4" id="KW-1185">Reference proteome</keyword>
<protein>
    <recommendedName>
        <fullName evidence="5">LTXXQ motif family protein</fullName>
    </recommendedName>
</protein>
<organism evidence="3 4">
    <name type="scientific">Paenibacillus dendrobii</name>
    <dbReference type="NCBI Taxonomy" id="2691084"/>
    <lineage>
        <taxon>Bacteria</taxon>
        <taxon>Bacillati</taxon>
        <taxon>Bacillota</taxon>
        <taxon>Bacilli</taxon>
        <taxon>Bacillales</taxon>
        <taxon>Paenibacillaceae</taxon>
        <taxon>Paenibacillus</taxon>
    </lineage>
</organism>
<feature type="compositionally biased region" description="Basic and acidic residues" evidence="1">
    <location>
        <begin position="155"/>
        <end position="168"/>
    </location>
</feature>
<feature type="signal peptide" evidence="2">
    <location>
        <begin position="1"/>
        <end position="25"/>
    </location>
</feature>
<comment type="caution">
    <text evidence="3">The sequence shown here is derived from an EMBL/GenBank/DDBJ whole genome shotgun (WGS) entry which is preliminary data.</text>
</comment>
<feature type="chain" id="PRO_5038800072" description="LTXXQ motif family protein" evidence="2">
    <location>
        <begin position="26"/>
        <end position="168"/>
    </location>
</feature>
<dbReference type="AlphaFoldDB" id="A0A7X3IJC1"/>
<evidence type="ECO:0000313" key="4">
    <source>
        <dbReference type="Proteomes" id="UP000460318"/>
    </source>
</evidence>
<feature type="region of interest" description="Disordered" evidence="1">
    <location>
        <begin position="34"/>
        <end position="64"/>
    </location>
</feature>
<reference evidence="3 4" key="1">
    <citation type="submission" date="2019-12" db="EMBL/GenBank/DDBJ databases">
        <title>Paenibacillus sp. nov., an endophytic bacterium isolated from the stem of Dendrobium.</title>
        <authorList>
            <person name="Zhao R."/>
        </authorList>
    </citation>
    <scope>NUCLEOTIDE SEQUENCE [LARGE SCALE GENOMIC DNA]</scope>
    <source>
        <strain evidence="3 4">HJL G12</strain>
    </source>
</reference>
<dbReference type="Proteomes" id="UP000460318">
    <property type="component" value="Unassembled WGS sequence"/>
</dbReference>
<evidence type="ECO:0000256" key="1">
    <source>
        <dbReference type="SAM" id="MobiDB-lite"/>
    </source>
</evidence>
<evidence type="ECO:0008006" key="5">
    <source>
        <dbReference type="Google" id="ProtNLM"/>
    </source>
</evidence>
<accession>A0A7X3IJC1</accession>
<keyword evidence="2" id="KW-0732">Signal</keyword>
<name>A0A7X3IJC1_9BACL</name>
<dbReference type="EMBL" id="WUBI01000001">
    <property type="protein sequence ID" value="MWV43665.1"/>
    <property type="molecule type" value="Genomic_DNA"/>
</dbReference>
<gene>
    <name evidence="3" type="ORF">GRF59_08450</name>
</gene>
<feature type="compositionally biased region" description="Basic and acidic residues" evidence="1">
    <location>
        <begin position="46"/>
        <end position="55"/>
    </location>
</feature>
<evidence type="ECO:0000313" key="3">
    <source>
        <dbReference type="EMBL" id="MWV43665.1"/>
    </source>
</evidence>
<evidence type="ECO:0000256" key="2">
    <source>
        <dbReference type="SAM" id="SignalP"/>
    </source>
</evidence>